<dbReference type="EMBL" id="VRMN01000003">
    <property type="protein sequence ID" value="KAA8495343.1"/>
    <property type="molecule type" value="Genomic_DNA"/>
</dbReference>
<dbReference type="PROSITE" id="PS50873">
    <property type="entry name" value="PEROXIDASE_4"/>
    <property type="match status" value="1"/>
</dbReference>
<comment type="similarity">
    <text evidence="2">Belongs to the peroxidase family.</text>
</comment>
<dbReference type="PANTHER" id="PTHR31356">
    <property type="entry name" value="THYLAKOID LUMENAL 29 KDA PROTEIN, CHLOROPLASTIC-RELATED"/>
    <property type="match status" value="1"/>
</dbReference>
<keyword evidence="1" id="KW-0560">Oxidoreductase</keyword>
<dbReference type="GO" id="GO:0034599">
    <property type="term" value="P:cellular response to oxidative stress"/>
    <property type="evidence" value="ECO:0007669"/>
    <property type="project" value="InterPro"/>
</dbReference>
<dbReference type="AlphaFoldDB" id="A0A5J4YXF4"/>
<dbReference type="Gene3D" id="1.10.420.10">
    <property type="entry name" value="Peroxidase, domain 2"/>
    <property type="match status" value="1"/>
</dbReference>
<feature type="domain" description="Plant heme peroxidase family profile" evidence="3">
    <location>
        <begin position="22"/>
        <end position="239"/>
    </location>
</feature>
<dbReference type="GO" id="GO:0020037">
    <property type="term" value="F:heme binding"/>
    <property type="evidence" value="ECO:0007669"/>
    <property type="project" value="InterPro"/>
</dbReference>
<dbReference type="PRINTS" id="PR00459">
    <property type="entry name" value="ASPEROXIDASE"/>
</dbReference>
<gene>
    <name evidence="4" type="ORF">FVE85_1498</name>
</gene>
<dbReference type="GO" id="GO:0004601">
    <property type="term" value="F:peroxidase activity"/>
    <property type="evidence" value="ECO:0007669"/>
    <property type="project" value="UniProtKB-KW"/>
</dbReference>
<evidence type="ECO:0000256" key="1">
    <source>
        <dbReference type="ARBA" id="ARBA00023002"/>
    </source>
</evidence>
<dbReference type="InterPro" id="IPR044831">
    <property type="entry name" value="Ccp1-like"/>
</dbReference>
<name>A0A5J4YXF4_PORPP</name>
<evidence type="ECO:0000256" key="2">
    <source>
        <dbReference type="RuleBase" id="RU004241"/>
    </source>
</evidence>
<dbReference type="PRINTS" id="PR00458">
    <property type="entry name" value="PEROXIDASE"/>
</dbReference>
<dbReference type="InterPro" id="IPR002016">
    <property type="entry name" value="Haem_peroxidase"/>
</dbReference>
<organism evidence="4 5">
    <name type="scientific">Porphyridium purpureum</name>
    <name type="common">Red alga</name>
    <name type="synonym">Porphyridium cruentum</name>
    <dbReference type="NCBI Taxonomy" id="35688"/>
    <lineage>
        <taxon>Eukaryota</taxon>
        <taxon>Rhodophyta</taxon>
        <taxon>Bangiophyceae</taxon>
        <taxon>Porphyridiales</taxon>
        <taxon>Porphyridiaceae</taxon>
        <taxon>Porphyridium</taxon>
    </lineage>
</organism>
<dbReference type="CDD" id="cd00691">
    <property type="entry name" value="ascorbate_peroxidase"/>
    <property type="match status" value="1"/>
</dbReference>
<dbReference type="GO" id="GO:0000302">
    <property type="term" value="P:response to reactive oxygen species"/>
    <property type="evidence" value="ECO:0007669"/>
    <property type="project" value="TreeGrafter"/>
</dbReference>
<dbReference type="InterPro" id="IPR002207">
    <property type="entry name" value="Peroxidase_I"/>
</dbReference>
<sequence length="239" mass="26607">METGIREALDALFKETPCMPLIVRLAWHDAGTYDVKTNTGGPNASIRFDPEIMHGANAGLKKGIDLLEPIKEKFPECSFADFYQLASIHAIKFAGGPDIPFRFGRKDADGSAVCTEDGRLPDATKRLPHLRDVFYRMGLGDKEIVVLSGAHCLGMPHKDRSGFDTKPWTETPLKFSNTYFVEILKPEANEQLTRLVSDMALLDEEGTKSLCEAYAKDEDLFFKDYSEAHVKLSELGVAF</sequence>
<dbReference type="Pfam" id="PF00141">
    <property type="entry name" value="peroxidase"/>
    <property type="match status" value="1"/>
</dbReference>
<reference evidence="5" key="1">
    <citation type="journal article" date="2019" name="Nat. Commun.">
        <title>Expansion of phycobilisome linker gene families in mesophilic red algae.</title>
        <authorList>
            <person name="Lee J."/>
            <person name="Kim D."/>
            <person name="Bhattacharya D."/>
            <person name="Yoon H.S."/>
        </authorList>
    </citation>
    <scope>NUCLEOTIDE SEQUENCE [LARGE SCALE GENOMIC DNA]</scope>
    <source>
        <strain evidence="5">CCMP 1328</strain>
    </source>
</reference>
<dbReference type="OMA" id="HELMMLP"/>
<protein>
    <submittedName>
        <fullName evidence="4">L-ascorbate peroxidase 3, peroxisomal</fullName>
    </submittedName>
</protein>
<dbReference type="Gene3D" id="1.10.520.10">
    <property type="match status" value="1"/>
</dbReference>
<dbReference type="SUPFAM" id="SSF48113">
    <property type="entry name" value="Heme-dependent peroxidases"/>
    <property type="match status" value="1"/>
</dbReference>
<proteinExistence type="inferred from homology"/>
<evidence type="ECO:0000313" key="5">
    <source>
        <dbReference type="Proteomes" id="UP000324585"/>
    </source>
</evidence>
<dbReference type="PANTHER" id="PTHR31356:SF66">
    <property type="entry name" value="CATALASE-PEROXIDASE"/>
    <property type="match status" value="1"/>
</dbReference>
<dbReference type="Proteomes" id="UP000324585">
    <property type="component" value="Unassembled WGS sequence"/>
</dbReference>
<dbReference type="GO" id="GO:0042744">
    <property type="term" value="P:hydrogen peroxide catabolic process"/>
    <property type="evidence" value="ECO:0007669"/>
    <property type="project" value="TreeGrafter"/>
</dbReference>
<evidence type="ECO:0000259" key="3">
    <source>
        <dbReference type="PROSITE" id="PS50873"/>
    </source>
</evidence>
<evidence type="ECO:0000313" key="4">
    <source>
        <dbReference type="EMBL" id="KAA8495343.1"/>
    </source>
</evidence>
<keyword evidence="4" id="KW-0575">Peroxidase</keyword>
<comment type="caution">
    <text evidence="4">The sequence shown here is derived from an EMBL/GenBank/DDBJ whole genome shotgun (WGS) entry which is preliminary data.</text>
</comment>
<accession>A0A5J4YXF4</accession>
<dbReference type="InterPro" id="IPR010255">
    <property type="entry name" value="Haem_peroxidase_sf"/>
</dbReference>
<dbReference type="OrthoDB" id="2859658at2759"/>
<keyword evidence="5" id="KW-1185">Reference proteome</keyword>